<keyword evidence="2" id="KW-1133">Transmembrane helix</keyword>
<evidence type="ECO:0000313" key="4">
    <source>
        <dbReference type="EMBL" id="WLV24771.1"/>
    </source>
</evidence>
<feature type="transmembrane region" description="Helical" evidence="2">
    <location>
        <begin position="40"/>
        <end position="71"/>
    </location>
</feature>
<gene>
    <name evidence="4" type="primary">spoIIE</name>
    <name evidence="4" type="ORF">QR721_00360</name>
</gene>
<keyword evidence="2" id="KW-0812">Transmembrane</keyword>
<evidence type="ECO:0000256" key="1">
    <source>
        <dbReference type="ARBA" id="ARBA00022801"/>
    </source>
</evidence>
<dbReference type="SUPFAM" id="SSF81606">
    <property type="entry name" value="PP2C-like"/>
    <property type="match status" value="1"/>
</dbReference>
<dbReference type="EC" id="3.1.3.16" evidence="4"/>
<dbReference type="PROSITE" id="PS51746">
    <property type="entry name" value="PPM_2"/>
    <property type="match status" value="1"/>
</dbReference>
<organism evidence="4 5">
    <name type="scientific">Aciduricibacillus chroicocephali</name>
    <dbReference type="NCBI Taxonomy" id="3054939"/>
    <lineage>
        <taxon>Bacteria</taxon>
        <taxon>Bacillati</taxon>
        <taxon>Bacillota</taxon>
        <taxon>Bacilli</taxon>
        <taxon>Bacillales</taxon>
        <taxon>Bacillaceae</taxon>
        <taxon>Aciduricibacillus</taxon>
    </lineage>
</organism>
<accession>A0ABY9KV59</accession>
<evidence type="ECO:0000259" key="3">
    <source>
        <dbReference type="PROSITE" id="PS51746"/>
    </source>
</evidence>
<feature type="transmembrane region" description="Helical" evidence="2">
    <location>
        <begin position="91"/>
        <end position="108"/>
    </location>
</feature>
<evidence type="ECO:0000313" key="5">
    <source>
        <dbReference type="Proteomes" id="UP001180087"/>
    </source>
</evidence>
<dbReference type="InterPro" id="IPR014221">
    <property type="entry name" value="SpoII_E"/>
</dbReference>
<dbReference type="EMBL" id="CP129113">
    <property type="protein sequence ID" value="WLV24771.1"/>
    <property type="molecule type" value="Genomic_DNA"/>
</dbReference>
<protein>
    <submittedName>
        <fullName evidence="4">Stage II sporulation protein E</fullName>
        <ecNumber evidence="4">3.1.3.16</ecNumber>
    </submittedName>
</protein>
<dbReference type="Gene3D" id="3.60.40.10">
    <property type="entry name" value="PPM-type phosphatase domain"/>
    <property type="match status" value="1"/>
</dbReference>
<reference evidence="4" key="1">
    <citation type="submission" date="2023-06" db="EMBL/GenBank/DDBJ databases">
        <title>A Treasure from Seagulls: Isolation and Description of Aciduricobacillus qingdaonensis gen. nov., sp. nov., a Rare Obligately Uric Acid-utilizing Member in the Family Bacillaceae.</title>
        <authorList>
            <person name="Liu W."/>
            <person name="Wang B."/>
        </authorList>
    </citation>
    <scope>NUCLEOTIDE SEQUENCE</scope>
    <source>
        <strain evidence="4">44XB</strain>
    </source>
</reference>
<keyword evidence="1 4" id="KW-0378">Hydrolase</keyword>
<dbReference type="SMART" id="SM00331">
    <property type="entry name" value="PP2C_SIG"/>
    <property type="match status" value="1"/>
</dbReference>
<feature type="transmembrane region" description="Helical" evidence="2">
    <location>
        <begin position="146"/>
        <end position="166"/>
    </location>
</feature>
<feature type="transmembrane region" description="Helical" evidence="2">
    <location>
        <begin position="218"/>
        <end position="242"/>
    </location>
</feature>
<dbReference type="RefSeq" id="WP_348028138.1">
    <property type="nucleotide sequence ID" value="NZ_CP129113.1"/>
</dbReference>
<feature type="transmembrane region" description="Helical" evidence="2">
    <location>
        <begin position="187"/>
        <end position="206"/>
    </location>
</feature>
<proteinExistence type="predicted"/>
<dbReference type="PANTHER" id="PTHR43156">
    <property type="entry name" value="STAGE II SPORULATION PROTEIN E-RELATED"/>
    <property type="match status" value="1"/>
</dbReference>
<dbReference type="InterPro" id="IPR045768">
    <property type="entry name" value="SpoIIE_N"/>
</dbReference>
<dbReference type="GO" id="GO:0004722">
    <property type="term" value="F:protein serine/threonine phosphatase activity"/>
    <property type="evidence" value="ECO:0007669"/>
    <property type="project" value="UniProtKB-EC"/>
</dbReference>
<name>A0ABY9KV59_9BACI</name>
<dbReference type="Pfam" id="PF19732">
    <property type="entry name" value="SpoIIE_N"/>
    <property type="match status" value="1"/>
</dbReference>
<feature type="transmembrane region" description="Helical" evidence="2">
    <location>
        <begin position="120"/>
        <end position="140"/>
    </location>
</feature>
<dbReference type="Proteomes" id="UP001180087">
    <property type="component" value="Chromosome"/>
</dbReference>
<dbReference type="NCBIfam" id="TIGR02865">
    <property type="entry name" value="spore_II_E"/>
    <property type="match status" value="1"/>
</dbReference>
<dbReference type="InterPro" id="IPR001932">
    <property type="entry name" value="PPM-type_phosphatase-like_dom"/>
</dbReference>
<dbReference type="Pfam" id="PF07228">
    <property type="entry name" value="SpoIIE"/>
    <property type="match status" value="1"/>
</dbReference>
<feature type="transmembrane region" description="Helical" evidence="2">
    <location>
        <begin position="299"/>
        <end position="316"/>
    </location>
</feature>
<dbReference type="SMART" id="SM00332">
    <property type="entry name" value="PP2Cc"/>
    <property type="match status" value="1"/>
</dbReference>
<keyword evidence="5" id="KW-1185">Reference proteome</keyword>
<feature type="domain" description="PPM-type phosphatase" evidence="3">
    <location>
        <begin position="587"/>
        <end position="797"/>
    </location>
</feature>
<feature type="transmembrane region" description="Helical" evidence="2">
    <location>
        <begin position="273"/>
        <end position="292"/>
    </location>
</feature>
<dbReference type="PANTHER" id="PTHR43156:SF2">
    <property type="entry name" value="STAGE II SPORULATION PROTEIN E"/>
    <property type="match status" value="1"/>
</dbReference>
<dbReference type="InterPro" id="IPR036457">
    <property type="entry name" value="PPM-type-like_dom_sf"/>
</dbReference>
<evidence type="ECO:0000256" key="2">
    <source>
        <dbReference type="SAM" id="Phobius"/>
    </source>
</evidence>
<sequence length="823" mass="91239">MMGSIPRLQTKQFEAKNRGKKLRKRLSAILSRLLIEKGMLYSFIGFLLGRAIILSVVSPFAVAFLATVWAVQRRHSVKVVIAVFAGAATHSGRHALFTLIGMVAFLFLANLCRKMKREQIAIPICAFVATTLSRLFIYSLSGKLSVYEWALLAVEGLLGALLVLIFMQSLPLLSPKKYKPVLKNEEIVCMIILLASVLTGTIGWEVQGAQVEHVMSRYFVLLLSFVGGAAIGSTVGVVAGLILSLANAVNLYQMSLLAFSGLLGGLLKEGSKLGVSAGLLVGTCLISIYGDAASWGPSLAASAVAAVLFFLTPASWSNKLSRYIPGTEAYTSEQEQYLQKVRNVTARRVEQFSDVFAALSKSFSAKSELVLEEEDVRKETDYFLSQVTEKTCQSCFMKDRCWQHNFEETYAMMGSLKEMLIYGHELKGKTMREFESSCVKSKRVLEVMQQEVSHFTANRKLKRQVSESRRLVADQLLGVSEVMDDFAAEILKEREQHELQEMQIVQALQSMGIDLEKLEIYQLEKGDIDIEMTVSFQYYRGEASKLIAPVLSDILNEMVIVKEEEISPFPNGHCHLAFGSAKEFMVELGVASAAKDGGLVSGDSFATIELGTGKYAIAISDGMGNGRRANEESRETLRLLQQILQTGIPEKVAIKSINSILALRSTDEMFATLDLAVINLHNAAVQFLKIGSSPSLIRRGREVLSIEASNLPMGIIQDFDIEIVSEQLQPDDLLVMMSDGIFEGPKQVQNVDLWLKQRMSEMLTTDPQEIADLLMEEVIRTNDGEIGDDMTVLVARIVRNKPEWAAIPMRFDPNKEPRQEVFN</sequence>
<dbReference type="InterPro" id="IPR052016">
    <property type="entry name" value="Bact_Sigma-Reg"/>
</dbReference>
<keyword evidence="2" id="KW-0472">Membrane</keyword>